<evidence type="ECO:0000313" key="4">
    <source>
        <dbReference type="EMBL" id="NGO06971.1"/>
    </source>
</evidence>
<dbReference type="SUPFAM" id="SSF56003">
    <property type="entry name" value="Molybdenum cofactor-binding domain"/>
    <property type="match status" value="1"/>
</dbReference>
<keyword evidence="1" id="KW-0500">Molybdenum</keyword>
<dbReference type="GO" id="GO:0016491">
    <property type="term" value="F:oxidoreductase activity"/>
    <property type="evidence" value="ECO:0007669"/>
    <property type="project" value="UniProtKB-KW"/>
</dbReference>
<protein>
    <submittedName>
        <fullName evidence="4">Xanthine dehydrogenase family protein molybdopterin-binding subunit</fullName>
    </submittedName>
</protein>
<dbReference type="EMBL" id="JAAKZY010000009">
    <property type="protein sequence ID" value="NGO06971.1"/>
    <property type="molecule type" value="Genomic_DNA"/>
</dbReference>
<evidence type="ECO:0000313" key="5">
    <source>
        <dbReference type="Proteomes" id="UP000472335"/>
    </source>
</evidence>
<dbReference type="PANTHER" id="PTHR11908">
    <property type="entry name" value="XANTHINE DEHYDROGENASE"/>
    <property type="match status" value="1"/>
</dbReference>
<reference evidence="4 5" key="1">
    <citation type="submission" date="2020-02" db="EMBL/GenBank/DDBJ databases">
        <title>Whole-genome analyses of novel actinobacteria.</title>
        <authorList>
            <person name="Sahin N."/>
            <person name="Gencbay T."/>
        </authorList>
    </citation>
    <scope>NUCLEOTIDE SEQUENCE [LARGE SCALE GENOMIC DNA]</scope>
    <source>
        <strain evidence="4 5">HC44</strain>
    </source>
</reference>
<dbReference type="InterPro" id="IPR036856">
    <property type="entry name" value="Ald_Oxase/Xan_DH_a/b_sf"/>
</dbReference>
<sequence>MSQPQAAVGASVARVDARLRVTGKAKYAGDNNPDGVVHAVIVDSSVGRGRITAVDAGPALAQPGVLTVISHLNAPRLPPVESNGYPPGEPLRAFQDDQVRFFGQPVAVVVATTLEVAQHAASLMQVTYHAERPSTDMSAAPPADDPETYARGDADQALKSADVQLDLAYRMARQHHNAMEPAGIVARWDGDKLTLWEKTQAVQFATFNMAGEFGIPPENIHVISPVLGGAFGNAFRTWVHSVIAVMAARQVGRPVKLVLTRKQLYFGIGYRPAYSYGLRMGSDRRGRLTAAVHDVDSETSSYETHLEDTLVPGRMLYSTPNVKQIHRSVPLDVNTPTWMRGPGYSSGAYPLESAMDELAHELGMDPIELRRRNEPLDDQSNGLQFSTRRLRECYTTGARAFDWKRRSLKPGSRRDGDWHLGMGMAAGVYDTQRAAAQASVRLNADGTALVQSGTSDMGPGTATSMTQVAADALGLTMRRVIFRLGDSTLPPAAGHFGSQTMASVGSAVQDGCDKLRKKAIALAVRDEGSPLHGADTANVEVRGGRLYVKDAPGRGETYQRLLARNNSAYLEVLGSWAPPEGPARYSLYAYAATFAEVAVHSRLGLVRVRRMLGVYDAGRIISPALADSQALGAMIGGLGAALLEHTITDHRDGRIVNANFADYLVPTHADIPDIRAIYLAGGEDRIADPIGVKGLAEIVCIGVTPAISNAVFNATGRRIRQLPITPELLL</sequence>
<dbReference type="SUPFAM" id="SSF54665">
    <property type="entry name" value="CO dehydrogenase molybdoprotein N-domain-like"/>
    <property type="match status" value="1"/>
</dbReference>
<name>A0A6G4UYZ9_9ACTN</name>
<comment type="caution">
    <text evidence="4">The sequence shown here is derived from an EMBL/GenBank/DDBJ whole genome shotgun (WGS) entry which is preliminary data.</text>
</comment>
<dbReference type="Gene3D" id="3.90.1170.50">
    <property type="entry name" value="Aldehyde oxidase/xanthine dehydrogenase, a/b hammerhead"/>
    <property type="match status" value="1"/>
</dbReference>
<keyword evidence="5" id="KW-1185">Reference proteome</keyword>
<accession>A0A6G4UYZ9</accession>
<proteinExistence type="predicted"/>
<evidence type="ECO:0000256" key="1">
    <source>
        <dbReference type="ARBA" id="ARBA00022505"/>
    </source>
</evidence>
<evidence type="ECO:0000259" key="3">
    <source>
        <dbReference type="SMART" id="SM01008"/>
    </source>
</evidence>
<dbReference type="RefSeq" id="WP_165254891.1">
    <property type="nucleotide sequence ID" value="NZ_JAAKZY010000009.1"/>
</dbReference>
<dbReference type="Proteomes" id="UP000472335">
    <property type="component" value="Unassembled WGS sequence"/>
</dbReference>
<dbReference type="AlphaFoldDB" id="A0A6G4UYZ9"/>
<dbReference type="InterPro" id="IPR000674">
    <property type="entry name" value="Ald_Oxase/Xan_DH_a/b"/>
</dbReference>
<dbReference type="Pfam" id="PF02738">
    <property type="entry name" value="MoCoBD_1"/>
    <property type="match status" value="1"/>
</dbReference>
<dbReference type="InterPro" id="IPR016208">
    <property type="entry name" value="Ald_Oxase/xanthine_DH-like"/>
</dbReference>
<dbReference type="InterPro" id="IPR008274">
    <property type="entry name" value="AldOxase/xan_DH_MoCoBD1"/>
</dbReference>
<feature type="domain" description="Aldehyde oxidase/xanthine dehydrogenase a/b hammerhead" evidence="3">
    <location>
        <begin position="22"/>
        <end position="132"/>
    </location>
</feature>
<keyword evidence="2" id="KW-0560">Oxidoreductase</keyword>
<dbReference type="InterPro" id="IPR037165">
    <property type="entry name" value="AldOxase/xan_DH_Mopterin-bd_sf"/>
</dbReference>
<dbReference type="PANTHER" id="PTHR11908:SF132">
    <property type="entry name" value="ALDEHYDE OXIDASE 1-RELATED"/>
    <property type="match status" value="1"/>
</dbReference>
<organism evidence="4 5">
    <name type="scientific">Streptomyces scabichelini</name>
    <dbReference type="NCBI Taxonomy" id="2711217"/>
    <lineage>
        <taxon>Bacteria</taxon>
        <taxon>Bacillati</taxon>
        <taxon>Actinomycetota</taxon>
        <taxon>Actinomycetes</taxon>
        <taxon>Kitasatosporales</taxon>
        <taxon>Streptomycetaceae</taxon>
        <taxon>Streptomyces</taxon>
    </lineage>
</organism>
<dbReference type="Pfam" id="PF20256">
    <property type="entry name" value="MoCoBD_2"/>
    <property type="match status" value="1"/>
</dbReference>
<evidence type="ECO:0000256" key="2">
    <source>
        <dbReference type="ARBA" id="ARBA00023002"/>
    </source>
</evidence>
<dbReference type="SMART" id="SM01008">
    <property type="entry name" value="Ald_Xan_dh_C"/>
    <property type="match status" value="1"/>
</dbReference>
<gene>
    <name evidence="4" type="ORF">G5C60_04670</name>
</gene>
<dbReference type="GO" id="GO:0005506">
    <property type="term" value="F:iron ion binding"/>
    <property type="evidence" value="ECO:0007669"/>
    <property type="project" value="InterPro"/>
</dbReference>
<dbReference type="Gene3D" id="3.30.365.10">
    <property type="entry name" value="Aldehyde oxidase/xanthine dehydrogenase, molybdopterin binding domain"/>
    <property type="match status" value="4"/>
</dbReference>
<dbReference type="Pfam" id="PF01315">
    <property type="entry name" value="Ald_Xan_dh_C"/>
    <property type="match status" value="1"/>
</dbReference>
<dbReference type="InterPro" id="IPR046867">
    <property type="entry name" value="AldOxase/xan_DH_MoCoBD2"/>
</dbReference>